<dbReference type="InterPro" id="IPR006504">
    <property type="entry name" value="Tscrpt_reg_Spx/MgsR"/>
</dbReference>
<name>A0A1M7G6W9_9GAMM</name>
<evidence type="ECO:0000313" key="3">
    <source>
        <dbReference type="EMBL" id="SHM12030.1"/>
    </source>
</evidence>
<dbReference type="PANTHER" id="PTHR30041">
    <property type="entry name" value="ARSENATE REDUCTASE"/>
    <property type="match status" value="1"/>
</dbReference>
<dbReference type="InParanoid" id="A0A1M7G6W9"/>
<reference evidence="3 4" key="1">
    <citation type="submission" date="2016-11" db="EMBL/GenBank/DDBJ databases">
        <authorList>
            <person name="Jaros S."/>
            <person name="Januszkiewicz K."/>
            <person name="Wedrychowicz H."/>
        </authorList>
    </citation>
    <scope>NUCLEOTIDE SEQUENCE [LARGE SCALE GENOMIC DNA]</scope>
    <source>
        <strain evidence="3 4">ACAM 12</strain>
    </source>
</reference>
<dbReference type="STRING" id="29571.SAMN05878437_1318"/>
<dbReference type="AlphaFoldDB" id="A0A1M7G6W9"/>
<evidence type="ECO:0000256" key="1">
    <source>
        <dbReference type="ARBA" id="ARBA00007198"/>
    </source>
</evidence>
<dbReference type="SUPFAM" id="SSF52833">
    <property type="entry name" value="Thioredoxin-like"/>
    <property type="match status" value="1"/>
</dbReference>
<proteinExistence type="inferred from homology"/>
<sequence length="117" mass="13398">MLTIYTINTCDTCRKARRALDAQGVDYRVHDLRRDGLSDELLAYIFERVALTDAVNKRSKTWRELSATDQQAFEQPTVDDSARKLLQAYPTLLKRPLLAVDDATLRVGYKDGDYDDL</sequence>
<dbReference type="Pfam" id="PF03960">
    <property type="entry name" value="ArsC"/>
    <property type="match status" value="1"/>
</dbReference>
<accession>A0A1M7G6W9</accession>
<protein>
    <submittedName>
        <fullName evidence="3">Transcriptional regulator, Spx/MgsR family</fullName>
    </submittedName>
</protein>
<dbReference type="NCBIfam" id="TIGR01617">
    <property type="entry name" value="arsC_related"/>
    <property type="match status" value="1"/>
</dbReference>
<organism evidence="3 4">
    <name type="scientific">Vreelandella subglaciescola</name>
    <dbReference type="NCBI Taxonomy" id="29571"/>
    <lineage>
        <taxon>Bacteria</taxon>
        <taxon>Pseudomonadati</taxon>
        <taxon>Pseudomonadota</taxon>
        <taxon>Gammaproteobacteria</taxon>
        <taxon>Oceanospirillales</taxon>
        <taxon>Halomonadaceae</taxon>
        <taxon>Vreelandella</taxon>
    </lineage>
</organism>
<dbReference type="PROSITE" id="PS51353">
    <property type="entry name" value="ARSC"/>
    <property type="match status" value="1"/>
</dbReference>
<dbReference type="OrthoDB" id="9803749at2"/>
<dbReference type="Gene3D" id="3.40.30.10">
    <property type="entry name" value="Glutaredoxin"/>
    <property type="match status" value="1"/>
</dbReference>
<gene>
    <name evidence="3" type="ORF">SAMN05878437_1318</name>
</gene>
<dbReference type="Proteomes" id="UP000190911">
    <property type="component" value="Chromosome I"/>
</dbReference>
<comment type="similarity">
    <text evidence="1 2">Belongs to the ArsC family.</text>
</comment>
<dbReference type="InterPro" id="IPR036249">
    <property type="entry name" value="Thioredoxin-like_sf"/>
</dbReference>
<dbReference type="EMBL" id="LT670847">
    <property type="protein sequence ID" value="SHM12030.1"/>
    <property type="molecule type" value="Genomic_DNA"/>
</dbReference>
<evidence type="ECO:0000313" key="4">
    <source>
        <dbReference type="Proteomes" id="UP000190911"/>
    </source>
</evidence>
<dbReference type="FunCoup" id="A0A1M7G6W9">
    <property type="interactions" value="125"/>
</dbReference>
<dbReference type="PANTHER" id="PTHR30041:SF8">
    <property type="entry name" value="PROTEIN YFFB"/>
    <property type="match status" value="1"/>
</dbReference>
<dbReference type="RefSeq" id="WP_079552286.1">
    <property type="nucleotide sequence ID" value="NZ_LT670847.1"/>
</dbReference>
<dbReference type="InterPro" id="IPR006660">
    <property type="entry name" value="Arsenate_reductase-like"/>
</dbReference>
<keyword evidence="4" id="KW-1185">Reference proteome</keyword>
<evidence type="ECO:0000256" key="2">
    <source>
        <dbReference type="PROSITE-ProRule" id="PRU01282"/>
    </source>
</evidence>